<sequence>MQEKLMRPRKTMITGLLVITAIGIGSALWLQKDKPNLKLQADFPLMGLLKTSAEAFTQVEAPWQFSFPRDHSAHPHYQTESWYFTGSLDSKQGKRFGFQLSFFRVGLKPPKTAHRPSLWDTREVYRGHFSLTDINQSHFQVSERFSRSALKLSGSSLYPPKIWLENWYFQALEGENSNSFHLQATAHNMRIDLTLHNLKPPFLSGQDPAKQRSTFYAYQLPRLRAQGKVQINQNTYPVEGLAWLDHAWGAIPIPTGPVVWDRFLLQLEDGRDLLGFRLRRRDGSGVPINSGFLIDQNGKIQILDRDNFTIEVLNYWQSPSSKINYPSRWQLRVPDQGLDLSLIPYVNNQELNLTLRYWGGIVKATGKDYGETVEGQGYIELIGYDP</sequence>
<dbReference type="Pfam" id="PF07143">
    <property type="entry name" value="CrtC"/>
    <property type="match status" value="1"/>
</dbReference>
<dbReference type="EMBL" id="AP014836">
    <property type="protein sequence ID" value="BAW80341.1"/>
    <property type="molecule type" value="Genomic_DNA"/>
</dbReference>
<accession>A0A1Q2SMJ2</accession>
<reference evidence="3 4" key="1">
    <citation type="journal article" date="2017" name="ISME J.">
        <title>An acid-tolerant ammonia-oxidizing ?-proteobacterium from soil.</title>
        <authorList>
            <person name="Hayatsu M."/>
            <person name="Tago K."/>
            <person name="Uchiyama I."/>
            <person name="Toyoda A."/>
            <person name="Wang Y."/>
            <person name="Shimomura Y."/>
            <person name="Okubo T."/>
            <person name="Kurisu F."/>
            <person name="Hirono Y."/>
            <person name="Nonaka K."/>
            <person name="Akiyama H."/>
            <person name="Itoh T."/>
            <person name="Takami H."/>
        </authorList>
    </citation>
    <scope>NUCLEOTIDE SEQUENCE [LARGE SCALE GENOMIC DNA]</scope>
    <source>
        <strain evidence="3 4">TAO100</strain>
    </source>
</reference>
<evidence type="ECO:0000256" key="1">
    <source>
        <dbReference type="SAM" id="Phobius"/>
    </source>
</evidence>
<protein>
    <submittedName>
        <fullName evidence="3">Hypothetical conserved protein</fullName>
    </submittedName>
</protein>
<evidence type="ECO:0000313" key="3">
    <source>
        <dbReference type="EMBL" id="BAW80341.1"/>
    </source>
</evidence>
<dbReference type="Pfam" id="PF17186">
    <property type="entry name" value="Lipocalin_9"/>
    <property type="match status" value="1"/>
</dbReference>
<proteinExistence type="predicted"/>
<dbReference type="InterPro" id="IPR023374">
    <property type="entry name" value="AttH-like_dom_sf"/>
</dbReference>
<dbReference type="SUPFAM" id="SSF159245">
    <property type="entry name" value="AttH-like"/>
    <property type="match status" value="1"/>
</dbReference>
<dbReference type="AlphaFoldDB" id="A0A1Q2SMJ2"/>
<keyword evidence="1" id="KW-0812">Transmembrane</keyword>
<dbReference type="KEGG" id="ntt:TAO_0971"/>
<dbReference type="PANTHER" id="PTHR38591:SF1">
    <property type="entry name" value="BLL1000 PROTEIN"/>
    <property type="match status" value="1"/>
</dbReference>
<evidence type="ECO:0000313" key="4">
    <source>
        <dbReference type="Proteomes" id="UP000243679"/>
    </source>
</evidence>
<dbReference type="InterPro" id="IPR010791">
    <property type="entry name" value="AttH_dom"/>
</dbReference>
<dbReference type="Gene3D" id="2.40.370.10">
    <property type="entry name" value="AttH-like domain"/>
    <property type="match status" value="2"/>
</dbReference>
<keyword evidence="4" id="KW-1185">Reference proteome</keyword>
<keyword evidence="1" id="KW-0472">Membrane</keyword>
<keyword evidence="1" id="KW-1133">Transmembrane helix</keyword>
<feature type="domain" description="AttH" evidence="2">
    <location>
        <begin position="79"/>
        <end position="249"/>
    </location>
</feature>
<organism evidence="3 4">
    <name type="scientific">Candidatus Nitrosoglobus terrae</name>
    <dbReference type="NCBI Taxonomy" id="1630141"/>
    <lineage>
        <taxon>Bacteria</taxon>
        <taxon>Pseudomonadati</taxon>
        <taxon>Pseudomonadota</taxon>
        <taxon>Gammaproteobacteria</taxon>
        <taxon>Chromatiales</taxon>
        <taxon>Chromatiaceae</taxon>
        <taxon>Candidatus Nitrosoglobus</taxon>
    </lineage>
</organism>
<dbReference type="Proteomes" id="UP000243679">
    <property type="component" value="Chromosome"/>
</dbReference>
<evidence type="ECO:0000259" key="2">
    <source>
        <dbReference type="Pfam" id="PF07143"/>
    </source>
</evidence>
<gene>
    <name evidence="3" type="ORF">TAO_0971</name>
</gene>
<feature type="transmembrane region" description="Helical" evidence="1">
    <location>
        <begin position="12"/>
        <end position="30"/>
    </location>
</feature>
<dbReference type="PANTHER" id="PTHR38591">
    <property type="entry name" value="HYDROLASE"/>
    <property type="match status" value="1"/>
</dbReference>
<name>A0A1Q2SMJ2_9GAMM</name>